<dbReference type="GO" id="GO:0003676">
    <property type="term" value="F:nucleic acid binding"/>
    <property type="evidence" value="ECO:0007669"/>
    <property type="project" value="InterPro"/>
</dbReference>
<sequence>MREPETHPSPAPRPFQVGAATPNPAAVLFIQPPSCPPAPATAQAGLDLRFGLVTPEIVASASKAAADRRGKSGALPEMGAPSRASAALQQADASSSPSVRLEAAAAQGQGSAACPASLPPPPPLRAGDRPCTLADLEAQRALPLARAADGRLRSIIVASKEFKEELKQLGTQDPADSWQEVRPKFWWRKFKHSSLGFRRVDQRKDASVDLFKGACFRCLSSRHFIRQCKGVLHCLECKNPGHRARDCPLRRSPTVGAASQRRPPQFAHNHLQANAAAVRMPSPRRRSASEVEPGHPSNRPGEVYSSSLSTPAMEVAATEMRRTHLAILVSDTRLNISTRSIAKALQERLRFPWEDIHVSASYPDDFLVRFAQPWQRDEALEAGIVLLRRGSLALTTWSPTARGQPKTWRFYCRLVLEGVPLNAWEDEPTIKAVIGGACELDRIERRSILKDNTAAVFVWVWCLDPDLIPKIKPHSILDRPAERRHDLPEGTPAEEGRDGPLYRILVHLDKVIDYTPLDEGSRRRGLVWPQVFRKVWSFGVEDGKPGPRTRPVRDRLGPSSHSRRRDDDRDEDRHGPSRRGDRRSGDGRDYGDSSRYSSERRHQHHERQDRRPSRSPDRRRRGDPSRHRSRSAGPVERRSLDAPPALTQPSQAAEVIMEEARTTADRSRRRRSRSRTADGSSAWGSTPSPPPGPLAWACMPSPGPLSLSDGGIVGGIAANAVMAMEKRYPSPDNLAHFSASIPAPPSPLIPWDELRAGGSEFLASLRFEDSGSANIVQDTASEEPMLQFPSPPHLRSALHGASAQLDADHWAGFFAEHSGDFAPSQLLVNDWQRSWVDEPIPGLPYGPDRMLVGAKQPCDGFMFGPGMLEQDQMQQPASSAWLATPPERIVQEVEPRSPGWQLQDIFATPPAVATSRSSSSSSEDLDDNALNEVTLKSNALRALRDAKLCGPGSIEELTEGVEKLQVDPKTSLVSKFLGLLSPSLLGFPTNSRPKKKRAAPRSLLCMDTAVRRSERPATKSSTMLASRRAQASVCKQLGLIQREEEFSDEVQGQYMRMFRHPLSQGNIQGLAVLAEAAVRPDFVLPEHDMLELLRETPTAV</sequence>
<dbReference type="Proteomes" id="UP001231189">
    <property type="component" value="Unassembled WGS sequence"/>
</dbReference>
<evidence type="ECO:0000259" key="3">
    <source>
        <dbReference type="PROSITE" id="PS50158"/>
    </source>
</evidence>
<dbReference type="InterPro" id="IPR036875">
    <property type="entry name" value="Znf_CCHC_sf"/>
</dbReference>
<feature type="region of interest" description="Disordered" evidence="2">
    <location>
        <begin position="61"/>
        <end position="130"/>
    </location>
</feature>
<evidence type="ECO:0000256" key="1">
    <source>
        <dbReference type="PROSITE-ProRule" id="PRU00047"/>
    </source>
</evidence>
<dbReference type="SMART" id="SM00343">
    <property type="entry name" value="ZnF_C2HC"/>
    <property type="match status" value="2"/>
</dbReference>
<comment type="caution">
    <text evidence="4">The sequence shown here is derived from an EMBL/GenBank/DDBJ whole genome shotgun (WGS) entry which is preliminary data.</text>
</comment>
<keyword evidence="1" id="KW-0863">Zinc-finger</keyword>
<feature type="domain" description="CCHC-type" evidence="3">
    <location>
        <begin position="234"/>
        <end position="248"/>
    </location>
</feature>
<protein>
    <recommendedName>
        <fullName evidence="3">CCHC-type domain-containing protein</fullName>
    </recommendedName>
</protein>
<evidence type="ECO:0000256" key="2">
    <source>
        <dbReference type="SAM" id="MobiDB-lite"/>
    </source>
</evidence>
<dbReference type="InterPro" id="IPR001878">
    <property type="entry name" value="Znf_CCHC"/>
</dbReference>
<feature type="region of interest" description="Disordered" evidence="2">
    <location>
        <begin position="539"/>
        <end position="695"/>
    </location>
</feature>
<feature type="compositionally biased region" description="Basic and acidic residues" evidence="2">
    <location>
        <begin position="541"/>
        <end position="556"/>
    </location>
</feature>
<reference evidence="4" key="1">
    <citation type="submission" date="2023-07" db="EMBL/GenBank/DDBJ databases">
        <title>A chromosome-level genome assembly of Lolium multiflorum.</title>
        <authorList>
            <person name="Chen Y."/>
            <person name="Copetti D."/>
            <person name="Kolliker R."/>
            <person name="Studer B."/>
        </authorList>
    </citation>
    <scope>NUCLEOTIDE SEQUENCE</scope>
    <source>
        <strain evidence="4">02402/16</strain>
        <tissue evidence="4">Leaf</tissue>
    </source>
</reference>
<dbReference type="AlphaFoldDB" id="A0AAD8RV59"/>
<feature type="region of interest" description="Disordered" evidence="2">
    <location>
        <begin position="276"/>
        <end position="307"/>
    </location>
</feature>
<dbReference type="Gene3D" id="4.10.60.10">
    <property type="entry name" value="Zinc finger, CCHC-type"/>
    <property type="match status" value="1"/>
</dbReference>
<feature type="compositionally biased region" description="Low complexity" evidence="2">
    <location>
        <begin position="82"/>
        <end position="116"/>
    </location>
</feature>
<organism evidence="4 5">
    <name type="scientific">Lolium multiflorum</name>
    <name type="common">Italian ryegrass</name>
    <name type="synonym">Lolium perenne subsp. multiflorum</name>
    <dbReference type="NCBI Taxonomy" id="4521"/>
    <lineage>
        <taxon>Eukaryota</taxon>
        <taxon>Viridiplantae</taxon>
        <taxon>Streptophyta</taxon>
        <taxon>Embryophyta</taxon>
        <taxon>Tracheophyta</taxon>
        <taxon>Spermatophyta</taxon>
        <taxon>Magnoliopsida</taxon>
        <taxon>Liliopsida</taxon>
        <taxon>Poales</taxon>
        <taxon>Poaceae</taxon>
        <taxon>BOP clade</taxon>
        <taxon>Pooideae</taxon>
        <taxon>Poodae</taxon>
        <taxon>Poeae</taxon>
        <taxon>Poeae Chloroplast Group 2 (Poeae type)</taxon>
        <taxon>Loliodinae</taxon>
        <taxon>Loliinae</taxon>
        <taxon>Lolium</taxon>
    </lineage>
</organism>
<dbReference type="PROSITE" id="PS50158">
    <property type="entry name" value="ZF_CCHC"/>
    <property type="match status" value="1"/>
</dbReference>
<dbReference type="GO" id="GO:0008270">
    <property type="term" value="F:zinc ion binding"/>
    <property type="evidence" value="ECO:0007669"/>
    <property type="project" value="UniProtKB-KW"/>
</dbReference>
<dbReference type="InterPro" id="IPR053253">
    <property type="entry name" value="Sex_diff_modulator"/>
</dbReference>
<keyword evidence="5" id="KW-1185">Reference proteome</keyword>
<proteinExistence type="predicted"/>
<dbReference type="EMBL" id="JAUUTY010000005">
    <property type="protein sequence ID" value="KAK1631870.1"/>
    <property type="molecule type" value="Genomic_DNA"/>
</dbReference>
<feature type="compositionally biased region" description="Basic and acidic residues" evidence="2">
    <location>
        <begin position="564"/>
        <end position="626"/>
    </location>
</feature>
<name>A0AAD8RV59_LOLMU</name>
<dbReference type="PANTHER" id="PTHR33087">
    <property type="entry name" value="OS07G0539200 PROTEIN"/>
    <property type="match status" value="1"/>
</dbReference>
<accession>A0AAD8RV59</accession>
<evidence type="ECO:0000313" key="4">
    <source>
        <dbReference type="EMBL" id="KAK1631870.1"/>
    </source>
</evidence>
<gene>
    <name evidence="4" type="ORF">QYE76_006185</name>
</gene>
<keyword evidence="1" id="KW-0479">Metal-binding</keyword>
<evidence type="ECO:0000313" key="5">
    <source>
        <dbReference type="Proteomes" id="UP001231189"/>
    </source>
</evidence>
<dbReference type="PANTHER" id="PTHR33087:SF21">
    <property type="entry name" value="OS03G0782100 PROTEIN"/>
    <property type="match status" value="1"/>
</dbReference>
<keyword evidence="1" id="KW-0862">Zinc</keyword>
<dbReference type="SUPFAM" id="SSF57756">
    <property type="entry name" value="Retrovirus zinc finger-like domains"/>
    <property type="match status" value="1"/>
</dbReference>